<dbReference type="EMBL" id="JARGYC010000005">
    <property type="protein sequence ID" value="MDF0599737.1"/>
    <property type="molecule type" value="Genomic_DNA"/>
</dbReference>
<dbReference type="CDD" id="cd16321">
    <property type="entry name" value="MraZ_C"/>
    <property type="match status" value="1"/>
</dbReference>
<dbReference type="SUPFAM" id="SSF89447">
    <property type="entry name" value="AbrB/MazE/MraZ-like"/>
    <property type="match status" value="1"/>
</dbReference>
<keyword evidence="4 7" id="KW-0805">Transcription regulation</keyword>
<dbReference type="RefSeq" id="WP_275565884.1">
    <property type="nucleotide sequence ID" value="NZ_JARGYC010000005.1"/>
</dbReference>
<dbReference type="PANTHER" id="PTHR34701:SF1">
    <property type="entry name" value="TRANSCRIPTIONAL REGULATOR MRAZ"/>
    <property type="match status" value="1"/>
</dbReference>
<evidence type="ECO:0000256" key="6">
    <source>
        <dbReference type="ARBA" id="ARBA00023163"/>
    </source>
</evidence>
<dbReference type="GO" id="GO:2000143">
    <property type="term" value="P:negative regulation of DNA-templated transcription initiation"/>
    <property type="evidence" value="ECO:0007669"/>
    <property type="project" value="TreeGrafter"/>
</dbReference>
<dbReference type="GO" id="GO:0005737">
    <property type="term" value="C:cytoplasm"/>
    <property type="evidence" value="ECO:0007669"/>
    <property type="project" value="UniProtKB-UniRule"/>
</dbReference>
<comment type="similarity">
    <text evidence="7">Belongs to the MraZ family.</text>
</comment>
<sequence>MARRFRGEYTQKVDGKGRVSIPSRYRRVIEAGDPDCTGGKPPEFIIVYGDERRKFLECYTIESMEALEDEIDALPAGSEERDVLETIYHGHSMEMSLDDTGRIVLSKKLRDKLGIEDEAFFIAKGTTFQVWKPETYDAVKKAKTEAWLEQQPEDFDPRILLSRNRSE</sequence>
<evidence type="ECO:0000256" key="2">
    <source>
        <dbReference type="ARBA" id="ARBA00022490"/>
    </source>
</evidence>
<evidence type="ECO:0000313" key="9">
    <source>
        <dbReference type="EMBL" id="MDF0599737.1"/>
    </source>
</evidence>
<reference evidence="9" key="1">
    <citation type="submission" date="2023-03" db="EMBL/GenBank/DDBJ databases">
        <title>Multiphase analysis and comparison of six strains from genera Psychromarinibacter, Lutimaribacter, and Maritimibacter, including a novel species: Psychromarinibacter sediminicola sp. nov.</title>
        <authorList>
            <person name="Wang Y.-H."/>
            <person name="Ye M.-Q."/>
            <person name="Du Z.-J."/>
        </authorList>
    </citation>
    <scope>NUCLEOTIDE SEQUENCE</scope>
    <source>
        <strain evidence="9">C21-152</strain>
    </source>
</reference>
<dbReference type="PROSITE" id="PS51740">
    <property type="entry name" value="SPOVT_ABRB"/>
    <property type="match status" value="2"/>
</dbReference>
<dbReference type="PANTHER" id="PTHR34701">
    <property type="entry name" value="TRANSCRIPTIONAL REGULATOR MRAZ"/>
    <property type="match status" value="1"/>
</dbReference>
<dbReference type="GO" id="GO:0000976">
    <property type="term" value="F:transcription cis-regulatory region binding"/>
    <property type="evidence" value="ECO:0007669"/>
    <property type="project" value="TreeGrafter"/>
</dbReference>
<dbReference type="AlphaFoldDB" id="A0AAE3T6X9"/>
<feature type="domain" description="SpoVT-AbrB" evidence="8">
    <location>
        <begin position="8"/>
        <end position="52"/>
    </location>
</feature>
<dbReference type="InterPro" id="IPR037914">
    <property type="entry name" value="SpoVT-AbrB_sf"/>
</dbReference>
<keyword evidence="2 7" id="KW-0963">Cytoplasm</keyword>
<comment type="subunit">
    <text evidence="7">Forms oligomers.</text>
</comment>
<dbReference type="Gene3D" id="3.40.1550.20">
    <property type="entry name" value="Transcriptional regulator MraZ domain"/>
    <property type="match status" value="1"/>
</dbReference>
<evidence type="ECO:0000313" key="10">
    <source>
        <dbReference type="Proteomes" id="UP001220964"/>
    </source>
</evidence>
<accession>A0AAE3T6X9</accession>
<evidence type="ECO:0000259" key="8">
    <source>
        <dbReference type="PROSITE" id="PS51740"/>
    </source>
</evidence>
<proteinExistence type="inferred from homology"/>
<keyword evidence="10" id="KW-1185">Reference proteome</keyword>
<dbReference type="Proteomes" id="UP001220964">
    <property type="component" value="Unassembled WGS sequence"/>
</dbReference>
<evidence type="ECO:0000256" key="1">
    <source>
        <dbReference type="ARBA" id="ARBA00013860"/>
    </source>
</evidence>
<dbReference type="Pfam" id="PF02381">
    <property type="entry name" value="MraZ"/>
    <property type="match status" value="2"/>
</dbReference>
<dbReference type="InterPro" id="IPR020603">
    <property type="entry name" value="MraZ_dom"/>
</dbReference>
<dbReference type="InterPro" id="IPR007159">
    <property type="entry name" value="SpoVT-AbrB_dom"/>
</dbReference>
<evidence type="ECO:0000256" key="5">
    <source>
        <dbReference type="ARBA" id="ARBA00023125"/>
    </source>
</evidence>
<dbReference type="InterPro" id="IPR038619">
    <property type="entry name" value="MraZ_sf"/>
</dbReference>
<dbReference type="GO" id="GO:0003700">
    <property type="term" value="F:DNA-binding transcription factor activity"/>
    <property type="evidence" value="ECO:0007669"/>
    <property type="project" value="UniProtKB-UniRule"/>
</dbReference>
<feature type="domain" description="SpoVT-AbrB" evidence="8">
    <location>
        <begin position="92"/>
        <end position="135"/>
    </location>
</feature>
<dbReference type="NCBIfam" id="NF001476">
    <property type="entry name" value="PRK00326.2-2"/>
    <property type="match status" value="1"/>
</dbReference>
<name>A0AAE3T6X9_9RHOB</name>
<organism evidence="9 10">
    <name type="scientific">Psychromarinibacter sediminicola</name>
    <dbReference type="NCBI Taxonomy" id="3033385"/>
    <lineage>
        <taxon>Bacteria</taxon>
        <taxon>Pseudomonadati</taxon>
        <taxon>Pseudomonadota</taxon>
        <taxon>Alphaproteobacteria</taxon>
        <taxon>Rhodobacterales</taxon>
        <taxon>Paracoccaceae</taxon>
        <taxon>Psychromarinibacter</taxon>
    </lineage>
</organism>
<keyword evidence="3" id="KW-0677">Repeat</keyword>
<dbReference type="HAMAP" id="MF_01008">
    <property type="entry name" value="MraZ"/>
    <property type="match status" value="1"/>
</dbReference>
<keyword evidence="5 7" id="KW-0238">DNA-binding</keyword>
<evidence type="ECO:0000256" key="7">
    <source>
        <dbReference type="HAMAP-Rule" id="MF_01008"/>
    </source>
</evidence>
<evidence type="ECO:0000256" key="3">
    <source>
        <dbReference type="ARBA" id="ARBA00022737"/>
    </source>
</evidence>
<keyword evidence="6 7" id="KW-0804">Transcription</keyword>
<dbReference type="CDD" id="cd16320">
    <property type="entry name" value="MraZ_N"/>
    <property type="match status" value="1"/>
</dbReference>
<dbReference type="InterPro" id="IPR035644">
    <property type="entry name" value="MraZ_C"/>
</dbReference>
<dbReference type="InterPro" id="IPR035642">
    <property type="entry name" value="MraZ_N"/>
</dbReference>
<protein>
    <recommendedName>
        <fullName evidence="1 7">Transcriptional regulator MraZ</fullName>
    </recommendedName>
</protein>
<comment type="subcellular location">
    <subcellularLocation>
        <location evidence="7">Cytoplasm</location>
        <location evidence="7">Nucleoid</location>
    </subcellularLocation>
</comment>
<dbReference type="InterPro" id="IPR003444">
    <property type="entry name" value="MraZ"/>
</dbReference>
<gene>
    <name evidence="7 9" type="primary">mraZ</name>
    <name evidence="9" type="ORF">P1J78_03230</name>
</gene>
<evidence type="ECO:0000256" key="4">
    <source>
        <dbReference type="ARBA" id="ARBA00023015"/>
    </source>
</evidence>
<dbReference type="GO" id="GO:0009295">
    <property type="term" value="C:nucleoid"/>
    <property type="evidence" value="ECO:0007669"/>
    <property type="project" value="UniProtKB-SubCell"/>
</dbReference>
<comment type="caution">
    <text evidence="9">The sequence shown here is derived from an EMBL/GenBank/DDBJ whole genome shotgun (WGS) entry which is preliminary data.</text>
</comment>